<protein>
    <recommendedName>
        <fullName evidence="3">DM13 domain-containing protein</fullName>
    </recommendedName>
</protein>
<evidence type="ECO:0000256" key="2">
    <source>
        <dbReference type="SAM" id="MobiDB-lite"/>
    </source>
</evidence>
<comment type="caution">
    <text evidence="4">The sequence shown here is derived from an EMBL/GenBank/DDBJ whole genome shotgun (WGS) entry which is preliminary data.</text>
</comment>
<accession>A0A9J6DZU8</accession>
<sequence length="206" mass="22403">MRARPPEKTPPAPLRVANKATCWLTQSSVSPAEAFCDGHWLLSVTLSVAMRGSYAAGQLTCRYGKHRCSAPRQVARVLGVYYGKLIGKIETYAHSFSGTVYAASDKSIIITNLVYDGAGPAAFFWGSTKGAALTLDGEQLPDENGSTDLLKAYRNAKVQLKLPRKITAYKSIGMYCKAFETDSQRVERVEGQTHTDASNRSSAFTP</sequence>
<dbReference type="SMART" id="SM00686">
    <property type="entry name" value="DM13"/>
    <property type="match status" value="1"/>
</dbReference>
<dbReference type="Proteomes" id="UP000821866">
    <property type="component" value="Chromosome 4"/>
</dbReference>
<evidence type="ECO:0000313" key="5">
    <source>
        <dbReference type="Proteomes" id="UP000821866"/>
    </source>
</evidence>
<dbReference type="AlphaFoldDB" id="A0A9J6DZU8"/>
<evidence type="ECO:0000259" key="3">
    <source>
        <dbReference type="PROSITE" id="PS51549"/>
    </source>
</evidence>
<name>A0A9J6DZU8_RHIMP</name>
<dbReference type="PANTHER" id="PTHR24036:SF5">
    <property type="entry name" value="THROMBOMODULIN"/>
    <property type="match status" value="1"/>
</dbReference>
<gene>
    <name evidence="4" type="ORF">HPB51_003771</name>
</gene>
<feature type="compositionally biased region" description="Polar residues" evidence="2">
    <location>
        <begin position="194"/>
        <end position="206"/>
    </location>
</feature>
<feature type="region of interest" description="Disordered" evidence="2">
    <location>
        <begin position="187"/>
        <end position="206"/>
    </location>
</feature>
<dbReference type="EMBL" id="JABSTU010000006">
    <property type="protein sequence ID" value="KAH8027264.1"/>
    <property type="molecule type" value="Genomic_DNA"/>
</dbReference>
<dbReference type="PROSITE" id="PS51549">
    <property type="entry name" value="DM13"/>
    <property type="match status" value="1"/>
</dbReference>
<keyword evidence="5" id="KW-1185">Reference proteome</keyword>
<feature type="domain" description="DM13" evidence="3">
    <location>
        <begin position="83"/>
        <end position="189"/>
    </location>
</feature>
<dbReference type="InterPro" id="IPR019545">
    <property type="entry name" value="DM13_domain"/>
</dbReference>
<reference evidence="4" key="2">
    <citation type="submission" date="2021-09" db="EMBL/GenBank/DDBJ databases">
        <authorList>
            <person name="Jia N."/>
            <person name="Wang J."/>
            <person name="Shi W."/>
            <person name="Du L."/>
            <person name="Sun Y."/>
            <person name="Zhan W."/>
            <person name="Jiang J."/>
            <person name="Wang Q."/>
            <person name="Zhang B."/>
            <person name="Ji P."/>
            <person name="Sakyi L.B."/>
            <person name="Cui X."/>
            <person name="Yuan T."/>
            <person name="Jiang B."/>
            <person name="Yang W."/>
            <person name="Lam T.T.-Y."/>
            <person name="Chang Q."/>
            <person name="Ding S."/>
            <person name="Wang X."/>
            <person name="Zhu J."/>
            <person name="Ruan X."/>
            <person name="Zhao L."/>
            <person name="Wei J."/>
            <person name="Que T."/>
            <person name="Du C."/>
            <person name="Cheng J."/>
            <person name="Dai P."/>
            <person name="Han X."/>
            <person name="Huang E."/>
            <person name="Gao Y."/>
            <person name="Liu J."/>
            <person name="Shao H."/>
            <person name="Ye R."/>
            <person name="Li L."/>
            <person name="Wei W."/>
            <person name="Wang X."/>
            <person name="Wang C."/>
            <person name="Huo Q."/>
            <person name="Li W."/>
            <person name="Guo W."/>
            <person name="Chen H."/>
            <person name="Chen S."/>
            <person name="Zhou L."/>
            <person name="Zhou L."/>
            <person name="Ni X."/>
            <person name="Tian J."/>
            <person name="Zhou Y."/>
            <person name="Sheng Y."/>
            <person name="Liu T."/>
            <person name="Pan Y."/>
            <person name="Xia L."/>
            <person name="Li J."/>
            <person name="Zhao F."/>
            <person name="Cao W."/>
        </authorList>
    </citation>
    <scope>NUCLEOTIDE SEQUENCE</scope>
    <source>
        <strain evidence="4">Rmic-2018</strain>
        <tissue evidence="4">Larvae</tissue>
    </source>
</reference>
<dbReference type="PANTHER" id="PTHR24036">
    <property type="entry name" value="SKELETOR-RELATED"/>
    <property type="match status" value="1"/>
</dbReference>
<organism evidence="4 5">
    <name type="scientific">Rhipicephalus microplus</name>
    <name type="common">Cattle tick</name>
    <name type="synonym">Boophilus microplus</name>
    <dbReference type="NCBI Taxonomy" id="6941"/>
    <lineage>
        <taxon>Eukaryota</taxon>
        <taxon>Metazoa</taxon>
        <taxon>Ecdysozoa</taxon>
        <taxon>Arthropoda</taxon>
        <taxon>Chelicerata</taxon>
        <taxon>Arachnida</taxon>
        <taxon>Acari</taxon>
        <taxon>Parasitiformes</taxon>
        <taxon>Ixodida</taxon>
        <taxon>Ixodoidea</taxon>
        <taxon>Ixodidae</taxon>
        <taxon>Rhipicephalinae</taxon>
        <taxon>Rhipicephalus</taxon>
        <taxon>Boophilus</taxon>
    </lineage>
</organism>
<proteinExistence type="predicted"/>
<dbReference type="VEuPathDB" id="VectorBase:LOC119167468"/>
<evidence type="ECO:0000256" key="1">
    <source>
        <dbReference type="ARBA" id="ARBA00022737"/>
    </source>
</evidence>
<dbReference type="Pfam" id="PF10517">
    <property type="entry name" value="DM13"/>
    <property type="match status" value="1"/>
</dbReference>
<dbReference type="InterPro" id="IPR052126">
    <property type="entry name" value="Spindle_Org/Thrombomodulin"/>
</dbReference>
<keyword evidence="1" id="KW-0677">Repeat</keyword>
<evidence type="ECO:0000313" key="4">
    <source>
        <dbReference type="EMBL" id="KAH8027264.1"/>
    </source>
</evidence>
<reference evidence="4" key="1">
    <citation type="journal article" date="2020" name="Cell">
        <title>Large-Scale Comparative Analyses of Tick Genomes Elucidate Their Genetic Diversity and Vector Capacities.</title>
        <authorList>
            <consortium name="Tick Genome and Microbiome Consortium (TIGMIC)"/>
            <person name="Jia N."/>
            <person name="Wang J."/>
            <person name="Shi W."/>
            <person name="Du L."/>
            <person name="Sun Y."/>
            <person name="Zhan W."/>
            <person name="Jiang J.F."/>
            <person name="Wang Q."/>
            <person name="Zhang B."/>
            <person name="Ji P."/>
            <person name="Bell-Sakyi L."/>
            <person name="Cui X.M."/>
            <person name="Yuan T.T."/>
            <person name="Jiang B.G."/>
            <person name="Yang W.F."/>
            <person name="Lam T.T."/>
            <person name="Chang Q.C."/>
            <person name="Ding S.J."/>
            <person name="Wang X.J."/>
            <person name="Zhu J.G."/>
            <person name="Ruan X.D."/>
            <person name="Zhao L."/>
            <person name="Wei J.T."/>
            <person name="Ye R.Z."/>
            <person name="Que T.C."/>
            <person name="Du C.H."/>
            <person name="Zhou Y.H."/>
            <person name="Cheng J.X."/>
            <person name="Dai P.F."/>
            <person name="Guo W.B."/>
            <person name="Han X.H."/>
            <person name="Huang E.J."/>
            <person name="Li L.F."/>
            <person name="Wei W."/>
            <person name="Gao Y.C."/>
            <person name="Liu J.Z."/>
            <person name="Shao H.Z."/>
            <person name="Wang X."/>
            <person name="Wang C.C."/>
            <person name="Yang T.C."/>
            <person name="Huo Q.B."/>
            <person name="Li W."/>
            <person name="Chen H.Y."/>
            <person name="Chen S.E."/>
            <person name="Zhou L.G."/>
            <person name="Ni X.B."/>
            <person name="Tian J.H."/>
            <person name="Sheng Y."/>
            <person name="Liu T."/>
            <person name="Pan Y.S."/>
            <person name="Xia L.Y."/>
            <person name="Li J."/>
            <person name="Zhao F."/>
            <person name="Cao W.C."/>
        </authorList>
    </citation>
    <scope>NUCLEOTIDE SEQUENCE</scope>
    <source>
        <strain evidence="4">Rmic-2018</strain>
    </source>
</reference>